<comment type="caution">
    <text evidence="2">The sequence shown here is derived from an EMBL/GenBank/DDBJ whole genome shotgun (WGS) entry which is preliminary data.</text>
</comment>
<evidence type="ECO:0000313" key="2">
    <source>
        <dbReference type="EMBL" id="GBM83753.1"/>
    </source>
</evidence>
<protein>
    <submittedName>
        <fullName evidence="2">Uncharacterized protein</fullName>
    </submittedName>
</protein>
<dbReference type="PANTHER" id="PTHR19446">
    <property type="entry name" value="REVERSE TRANSCRIPTASES"/>
    <property type="match status" value="1"/>
</dbReference>
<reference evidence="2 3" key="1">
    <citation type="journal article" date="2019" name="Sci. Rep.">
        <title>Orb-weaving spider Araneus ventricosus genome elucidates the spidroin gene catalogue.</title>
        <authorList>
            <person name="Kono N."/>
            <person name="Nakamura H."/>
            <person name="Ohtoshi R."/>
            <person name="Moran D.A.P."/>
            <person name="Shinohara A."/>
            <person name="Yoshida Y."/>
            <person name="Fujiwara M."/>
            <person name="Mori M."/>
            <person name="Tomita M."/>
            <person name="Arakawa K."/>
        </authorList>
    </citation>
    <scope>NUCLEOTIDE SEQUENCE [LARGE SCALE GENOMIC DNA]</scope>
</reference>
<gene>
    <name evidence="2" type="ORF">AVEN_189714_1</name>
</gene>
<dbReference type="EMBL" id="BGPR01003106">
    <property type="protein sequence ID" value="GBM83753.1"/>
    <property type="molecule type" value="Genomic_DNA"/>
</dbReference>
<keyword evidence="3" id="KW-1185">Reference proteome</keyword>
<dbReference type="AlphaFoldDB" id="A0A4Y2J0P6"/>
<feature type="region of interest" description="Disordered" evidence="1">
    <location>
        <begin position="1"/>
        <end position="23"/>
    </location>
</feature>
<sequence length="216" mass="24430">MFPAPDSPTNYSQFSNNTKDDPPFSGPEVSYVIKNIPSGKAPGLDGIDYLVIKILHGKHPFLLSNFFNKCLNIGHSPFKTGNIVFFLKQGKDPTLPSSFRPISLLPSLGKVLERLLTRSLTFQLEKENYISQNQHGFRAGRSVDTALKNLLGKNRRRSKKIEAFDYSINRYKGSLRQSSPSSDCQGSLRQPLLRKYRKIFTDLLQHRKVSIFTPQG</sequence>
<dbReference type="Proteomes" id="UP000499080">
    <property type="component" value="Unassembled WGS sequence"/>
</dbReference>
<feature type="compositionally biased region" description="Polar residues" evidence="1">
    <location>
        <begin position="7"/>
        <end position="17"/>
    </location>
</feature>
<organism evidence="2 3">
    <name type="scientific">Araneus ventricosus</name>
    <name type="common">Orbweaver spider</name>
    <name type="synonym">Epeira ventricosa</name>
    <dbReference type="NCBI Taxonomy" id="182803"/>
    <lineage>
        <taxon>Eukaryota</taxon>
        <taxon>Metazoa</taxon>
        <taxon>Ecdysozoa</taxon>
        <taxon>Arthropoda</taxon>
        <taxon>Chelicerata</taxon>
        <taxon>Arachnida</taxon>
        <taxon>Araneae</taxon>
        <taxon>Araneomorphae</taxon>
        <taxon>Entelegynae</taxon>
        <taxon>Araneoidea</taxon>
        <taxon>Araneidae</taxon>
        <taxon>Araneus</taxon>
    </lineage>
</organism>
<proteinExistence type="predicted"/>
<dbReference type="OrthoDB" id="6141209at2759"/>
<accession>A0A4Y2J0P6</accession>
<name>A0A4Y2J0P6_ARAVE</name>
<evidence type="ECO:0000313" key="3">
    <source>
        <dbReference type="Proteomes" id="UP000499080"/>
    </source>
</evidence>
<evidence type="ECO:0000256" key="1">
    <source>
        <dbReference type="SAM" id="MobiDB-lite"/>
    </source>
</evidence>